<dbReference type="InterPro" id="IPR003714">
    <property type="entry name" value="PhoH"/>
</dbReference>
<dbReference type="PANTHER" id="PTHR30473">
    <property type="entry name" value="PROTEIN PHOH"/>
    <property type="match status" value="1"/>
</dbReference>
<dbReference type="PANTHER" id="PTHR30473:SF2">
    <property type="entry name" value="PIN DOMAIN-CONTAINING PROTEIN"/>
    <property type="match status" value="1"/>
</dbReference>
<dbReference type="GO" id="GO:0005524">
    <property type="term" value="F:ATP binding"/>
    <property type="evidence" value="ECO:0007669"/>
    <property type="project" value="UniProtKB-KW"/>
</dbReference>
<keyword evidence="5" id="KW-1185">Reference proteome</keyword>
<keyword evidence="2" id="KW-0067">ATP-binding</keyword>
<sequence>MSFFGITARNVGQKALAEACKSRVPIIIGTGRAGTGKSLIAQAVGFDTVFEEKRWSTNTGKFVYTRLQVDVGKEVGFLPGDLDEKSNPYFRPFFDNLTLLDKGGYMRNYISQGKIVLDHIQTIRGGTYHDTYLVVDEAQNLDNATMTAIGTRLALGSKLILLGNFAQIDVDKLKNPEHNGFYKLLKGLHESGRTDMFTHVHLTQGERGEIADLVEGIMVPQSEVNPSFVKLEEKGLLNY</sequence>
<reference evidence="4 5" key="2">
    <citation type="journal article" date="2015" name="Arch. Virol.">
        <title>Complete genome sequence analysis and identification of putative metallo-beta-lactamase and SpoIIIE homologs in Bacillus cereus group phage BCP8-2, a new member of the proposed Bastille-like group.</title>
        <authorList>
            <person name="Asare P.T."/>
            <person name="Bandara N."/>
            <person name="Jeong T.Y."/>
            <person name="Ryu S."/>
            <person name="Klumpp J."/>
            <person name="Kim K.P."/>
        </authorList>
    </citation>
    <scope>NUCLEOTIDE SEQUENCE [LARGE SCALE GENOMIC DNA]</scope>
    <source>
        <strain evidence="4">BCP8-2</strain>
    </source>
</reference>
<dbReference type="Pfam" id="PF02562">
    <property type="entry name" value="PhoH"/>
    <property type="match status" value="1"/>
</dbReference>
<dbReference type="OrthoDB" id="8501at10239"/>
<dbReference type="EMBL" id="KJ081346">
    <property type="protein sequence ID" value="AHJ87081.1"/>
    <property type="molecule type" value="Genomic_DNA"/>
</dbReference>
<dbReference type="GeneID" id="24723307"/>
<protein>
    <submittedName>
        <fullName evidence="4">Putative PhoH family protein</fullName>
    </submittedName>
</protein>
<accession>A0A0E3D9B8</accession>
<evidence type="ECO:0000313" key="5">
    <source>
        <dbReference type="Proteomes" id="UP000033014"/>
    </source>
</evidence>
<dbReference type="Proteomes" id="UP000033014">
    <property type="component" value="Segment"/>
</dbReference>
<feature type="domain" description="PhoH-like protein" evidence="3">
    <location>
        <begin position="6"/>
        <end position="195"/>
    </location>
</feature>
<dbReference type="Gene3D" id="3.40.50.300">
    <property type="entry name" value="P-loop containing nucleotide triphosphate hydrolases"/>
    <property type="match status" value="1"/>
</dbReference>
<proteinExistence type="predicted"/>
<keyword evidence="1" id="KW-0547">Nucleotide-binding</keyword>
<evidence type="ECO:0000259" key="3">
    <source>
        <dbReference type="Pfam" id="PF02562"/>
    </source>
</evidence>
<gene>
    <name evidence="4" type="ORF">BCP8-2_043</name>
</gene>
<dbReference type="SUPFAM" id="SSF52540">
    <property type="entry name" value="P-loop containing nucleoside triphosphate hydrolases"/>
    <property type="match status" value="1"/>
</dbReference>
<evidence type="ECO:0000313" key="4">
    <source>
        <dbReference type="EMBL" id="AHJ87081.1"/>
    </source>
</evidence>
<name>A0A0E3D9B8_9CAUD</name>
<dbReference type="InterPro" id="IPR027417">
    <property type="entry name" value="P-loop_NTPase"/>
</dbReference>
<organism evidence="4 5">
    <name type="scientific">Bacillus phage BCP8-2</name>
    <dbReference type="NCBI Taxonomy" id="1129192"/>
    <lineage>
        <taxon>Viruses</taxon>
        <taxon>Duplodnaviria</taxon>
        <taxon>Heunggongvirae</taxon>
        <taxon>Uroviricota</taxon>
        <taxon>Caudoviricetes</taxon>
        <taxon>Herelleviridae</taxon>
        <taxon>Bastillevirinae</taxon>
        <taxon>Caeruleovirus</taxon>
        <taxon>Caeruleovirus BCP82</taxon>
    </lineage>
</organism>
<evidence type="ECO:0000256" key="1">
    <source>
        <dbReference type="ARBA" id="ARBA00022741"/>
    </source>
</evidence>
<dbReference type="InterPro" id="IPR051451">
    <property type="entry name" value="PhoH2-like"/>
</dbReference>
<dbReference type="RefSeq" id="YP_009149604.1">
    <property type="nucleotide sequence ID" value="NC_027355.1"/>
</dbReference>
<reference evidence="5" key="1">
    <citation type="submission" date="2014-01" db="EMBL/GenBank/DDBJ databases">
        <title>Genomic and Proteomic Analysis of Broad Host Range Virulent Bacillus Group Phage BCP8-2 Leading To the Creation of New Genus within Myoviruses.</title>
        <authorList>
            <person name="Bandara N."/>
            <person name="Asare P.T."/>
            <person name="Kim K.P."/>
        </authorList>
    </citation>
    <scope>NUCLEOTIDE SEQUENCE [LARGE SCALE GENOMIC DNA]</scope>
</reference>
<dbReference type="KEGG" id="vg:24723307"/>
<evidence type="ECO:0000256" key="2">
    <source>
        <dbReference type="ARBA" id="ARBA00022840"/>
    </source>
</evidence>